<accession>A0A1Y5T2C9</accession>
<name>A0A1Y5T2C9_9RHOB</name>
<dbReference type="AlphaFoldDB" id="A0A1Y5T2C9"/>
<dbReference type="RefSeq" id="WP_085892861.1">
    <property type="nucleotide sequence ID" value="NZ_FWFL01000006.1"/>
</dbReference>
<protein>
    <recommendedName>
        <fullName evidence="3">Regulatory protein SoxS</fullName>
    </recommendedName>
</protein>
<reference evidence="1 2" key="1">
    <citation type="submission" date="2017-03" db="EMBL/GenBank/DDBJ databases">
        <authorList>
            <person name="Afonso C.L."/>
            <person name="Miller P.J."/>
            <person name="Scott M.A."/>
            <person name="Spackman E."/>
            <person name="Goraichik I."/>
            <person name="Dimitrov K.M."/>
            <person name="Suarez D.L."/>
            <person name="Swayne D.E."/>
        </authorList>
    </citation>
    <scope>NUCLEOTIDE SEQUENCE [LARGE SCALE GENOMIC DNA]</scope>
    <source>
        <strain evidence="1 2">CECT 8287</strain>
    </source>
</reference>
<dbReference type="Gene3D" id="3.40.30.10">
    <property type="entry name" value="Glutaredoxin"/>
    <property type="match status" value="1"/>
</dbReference>
<dbReference type="EMBL" id="FWFL01000006">
    <property type="protein sequence ID" value="SLN50595.1"/>
    <property type="molecule type" value="Genomic_DNA"/>
</dbReference>
<sequence>MRLLFAILATLLLVYTFYSPARAGELVMIERDGCHWCERWNTEIAHIYPKTDEGKRAPLRRVNISNLPDNIIFASRPIFTPTFILVENGQELGRVEGYAGPDFFWHLLGQLLNAHPGATGLAG</sequence>
<evidence type="ECO:0008006" key="3">
    <source>
        <dbReference type="Google" id="ProtNLM"/>
    </source>
</evidence>
<gene>
    <name evidence="1" type="ORF">PEL8287_02643</name>
</gene>
<dbReference type="OrthoDB" id="7362982at2"/>
<evidence type="ECO:0000313" key="1">
    <source>
        <dbReference type="EMBL" id="SLN50595.1"/>
    </source>
</evidence>
<dbReference type="SUPFAM" id="SSF52833">
    <property type="entry name" value="Thioredoxin-like"/>
    <property type="match status" value="1"/>
</dbReference>
<keyword evidence="2" id="KW-1185">Reference proteome</keyword>
<organism evidence="1 2">
    <name type="scientific">Roseovarius litorisediminis</name>
    <dbReference type="NCBI Taxonomy" id="1312363"/>
    <lineage>
        <taxon>Bacteria</taxon>
        <taxon>Pseudomonadati</taxon>
        <taxon>Pseudomonadota</taxon>
        <taxon>Alphaproteobacteria</taxon>
        <taxon>Rhodobacterales</taxon>
        <taxon>Roseobacteraceae</taxon>
        <taxon>Roseovarius</taxon>
    </lineage>
</organism>
<evidence type="ECO:0000313" key="2">
    <source>
        <dbReference type="Proteomes" id="UP000193827"/>
    </source>
</evidence>
<proteinExistence type="predicted"/>
<dbReference type="InterPro" id="IPR036249">
    <property type="entry name" value="Thioredoxin-like_sf"/>
</dbReference>
<dbReference type="Proteomes" id="UP000193827">
    <property type="component" value="Unassembled WGS sequence"/>
</dbReference>